<evidence type="ECO:0000313" key="4">
    <source>
        <dbReference type="Proteomes" id="UP000027222"/>
    </source>
</evidence>
<sequence length="268" mass="31198">MQNIGDDTSHQAFFPRRSKRLLSQKNDDEQPVPRLPLPLNKRASRKRKAARKPEERASAKKIRRGFNGHSNFILDDLPVELLLEVLAFAEPMDLLHLARTCKKYRRLLMTRSSVSIWMAARSNVPMPEIPPDLTEPQYANLAFGKECYFYDQELPENQIYWAERFRACLSCMKDPAYFVEKGCDPAYPSELEERLPVYHLPSDIDGEQSHRLVVLLSTKLLWAESYEKADDKEAWIAPTRSNYPPASEYYLWSALWKCLQKILALRHV</sequence>
<dbReference type="InterPro" id="IPR036047">
    <property type="entry name" value="F-box-like_dom_sf"/>
</dbReference>
<accession>A0A067T2R3</accession>
<feature type="region of interest" description="Disordered" evidence="1">
    <location>
        <begin position="1"/>
        <end position="61"/>
    </location>
</feature>
<organism evidence="3 4">
    <name type="scientific">Galerina marginata (strain CBS 339.88)</name>
    <dbReference type="NCBI Taxonomy" id="685588"/>
    <lineage>
        <taxon>Eukaryota</taxon>
        <taxon>Fungi</taxon>
        <taxon>Dikarya</taxon>
        <taxon>Basidiomycota</taxon>
        <taxon>Agaricomycotina</taxon>
        <taxon>Agaricomycetes</taxon>
        <taxon>Agaricomycetidae</taxon>
        <taxon>Agaricales</taxon>
        <taxon>Agaricineae</taxon>
        <taxon>Strophariaceae</taxon>
        <taxon>Galerina</taxon>
    </lineage>
</organism>
<dbReference type="HOGENOM" id="CLU_1038460_0_0_1"/>
<keyword evidence="4" id="KW-1185">Reference proteome</keyword>
<dbReference type="PROSITE" id="PS50181">
    <property type="entry name" value="FBOX"/>
    <property type="match status" value="1"/>
</dbReference>
<protein>
    <recommendedName>
        <fullName evidence="2">F-box domain-containing protein</fullName>
    </recommendedName>
</protein>
<dbReference type="SUPFAM" id="SSF81383">
    <property type="entry name" value="F-box domain"/>
    <property type="match status" value="1"/>
</dbReference>
<dbReference type="Pfam" id="PF12937">
    <property type="entry name" value="F-box-like"/>
    <property type="match status" value="1"/>
</dbReference>
<dbReference type="Proteomes" id="UP000027222">
    <property type="component" value="Unassembled WGS sequence"/>
</dbReference>
<evidence type="ECO:0000256" key="1">
    <source>
        <dbReference type="SAM" id="MobiDB-lite"/>
    </source>
</evidence>
<dbReference type="Gene3D" id="1.20.1280.50">
    <property type="match status" value="1"/>
</dbReference>
<dbReference type="EMBL" id="KL142376">
    <property type="protein sequence ID" value="KDR77416.1"/>
    <property type="molecule type" value="Genomic_DNA"/>
</dbReference>
<evidence type="ECO:0000313" key="3">
    <source>
        <dbReference type="EMBL" id="KDR77416.1"/>
    </source>
</evidence>
<evidence type="ECO:0000259" key="2">
    <source>
        <dbReference type="PROSITE" id="PS50181"/>
    </source>
</evidence>
<dbReference type="AlphaFoldDB" id="A0A067T2R3"/>
<dbReference type="InterPro" id="IPR001810">
    <property type="entry name" value="F-box_dom"/>
</dbReference>
<feature type="domain" description="F-box" evidence="2">
    <location>
        <begin position="71"/>
        <end position="120"/>
    </location>
</feature>
<proteinExistence type="predicted"/>
<gene>
    <name evidence="3" type="ORF">GALMADRAFT_405237</name>
</gene>
<dbReference type="STRING" id="685588.A0A067T2R3"/>
<dbReference type="OrthoDB" id="2322499at2759"/>
<reference evidence="4" key="1">
    <citation type="journal article" date="2014" name="Proc. Natl. Acad. Sci. U.S.A.">
        <title>Extensive sampling of basidiomycete genomes demonstrates inadequacy of the white-rot/brown-rot paradigm for wood decay fungi.</title>
        <authorList>
            <person name="Riley R."/>
            <person name="Salamov A.A."/>
            <person name="Brown D.W."/>
            <person name="Nagy L.G."/>
            <person name="Floudas D."/>
            <person name="Held B.W."/>
            <person name="Levasseur A."/>
            <person name="Lombard V."/>
            <person name="Morin E."/>
            <person name="Otillar R."/>
            <person name="Lindquist E.A."/>
            <person name="Sun H."/>
            <person name="LaButti K.M."/>
            <person name="Schmutz J."/>
            <person name="Jabbour D."/>
            <person name="Luo H."/>
            <person name="Baker S.E."/>
            <person name="Pisabarro A.G."/>
            <person name="Walton J.D."/>
            <person name="Blanchette R.A."/>
            <person name="Henrissat B."/>
            <person name="Martin F."/>
            <person name="Cullen D."/>
            <person name="Hibbett D.S."/>
            <person name="Grigoriev I.V."/>
        </authorList>
    </citation>
    <scope>NUCLEOTIDE SEQUENCE [LARGE SCALE GENOMIC DNA]</scope>
    <source>
        <strain evidence="4">CBS 339.88</strain>
    </source>
</reference>
<name>A0A067T2R3_GALM3</name>